<sequence>MKTMHIGQLIKQEMDKQGKTVSWLARELSYCRTNVYKIYDKKSIDTDLLLRISILLKHDFFACYSNELK</sequence>
<evidence type="ECO:0000313" key="1">
    <source>
        <dbReference type="EMBL" id="MBO8460249.1"/>
    </source>
</evidence>
<comment type="caution">
    <text evidence="1">The sequence shown here is derived from an EMBL/GenBank/DDBJ whole genome shotgun (WGS) entry which is preliminary data.</text>
</comment>
<protein>
    <submittedName>
        <fullName evidence="1">XRE family transcriptional regulator</fullName>
    </submittedName>
</protein>
<name>A0A9D9N4R8_9BACT</name>
<dbReference type="Gene3D" id="1.10.260.40">
    <property type="entry name" value="lambda repressor-like DNA-binding domains"/>
    <property type="match status" value="1"/>
</dbReference>
<reference evidence="1" key="2">
    <citation type="journal article" date="2021" name="PeerJ">
        <title>Extensive microbial diversity within the chicken gut microbiome revealed by metagenomics and culture.</title>
        <authorList>
            <person name="Gilroy R."/>
            <person name="Ravi A."/>
            <person name="Getino M."/>
            <person name="Pursley I."/>
            <person name="Horton D.L."/>
            <person name="Alikhan N.F."/>
            <person name="Baker D."/>
            <person name="Gharbi K."/>
            <person name="Hall N."/>
            <person name="Watson M."/>
            <person name="Adriaenssens E.M."/>
            <person name="Foster-Nyarko E."/>
            <person name="Jarju S."/>
            <person name="Secka A."/>
            <person name="Antonio M."/>
            <person name="Oren A."/>
            <person name="Chaudhuri R.R."/>
            <person name="La Ragione R."/>
            <person name="Hildebrand F."/>
            <person name="Pallen M.J."/>
        </authorList>
    </citation>
    <scope>NUCLEOTIDE SEQUENCE</scope>
    <source>
        <strain evidence="1">G3-3990</strain>
    </source>
</reference>
<accession>A0A9D9N4R8</accession>
<reference evidence="1" key="1">
    <citation type="submission" date="2020-10" db="EMBL/GenBank/DDBJ databases">
        <authorList>
            <person name="Gilroy R."/>
        </authorList>
    </citation>
    <scope>NUCLEOTIDE SEQUENCE</scope>
    <source>
        <strain evidence="1">G3-3990</strain>
    </source>
</reference>
<dbReference type="GO" id="GO:0003677">
    <property type="term" value="F:DNA binding"/>
    <property type="evidence" value="ECO:0007669"/>
    <property type="project" value="InterPro"/>
</dbReference>
<evidence type="ECO:0000313" key="2">
    <source>
        <dbReference type="Proteomes" id="UP000823641"/>
    </source>
</evidence>
<dbReference type="EMBL" id="JADIMG010000078">
    <property type="protein sequence ID" value="MBO8460249.1"/>
    <property type="molecule type" value="Genomic_DNA"/>
</dbReference>
<dbReference type="AlphaFoldDB" id="A0A9D9N4R8"/>
<gene>
    <name evidence="1" type="ORF">IAA73_07960</name>
</gene>
<dbReference type="InterPro" id="IPR010982">
    <property type="entry name" value="Lambda_DNA-bd_dom_sf"/>
</dbReference>
<organism evidence="1 2">
    <name type="scientific">Candidatus Gallipaludibacter merdavium</name>
    <dbReference type="NCBI Taxonomy" id="2840839"/>
    <lineage>
        <taxon>Bacteria</taxon>
        <taxon>Pseudomonadati</taxon>
        <taxon>Bacteroidota</taxon>
        <taxon>Bacteroidia</taxon>
        <taxon>Bacteroidales</taxon>
        <taxon>Candidatus Gallipaludibacter</taxon>
    </lineage>
</organism>
<proteinExistence type="predicted"/>
<dbReference type="SUPFAM" id="SSF47413">
    <property type="entry name" value="lambda repressor-like DNA-binding domains"/>
    <property type="match status" value="1"/>
</dbReference>
<dbReference type="Proteomes" id="UP000823641">
    <property type="component" value="Unassembled WGS sequence"/>
</dbReference>